<dbReference type="EMBL" id="BMJM01000004">
    <property type="protein sequence ID" value="GGE08324.1"/>
    <property type="molecule type" value="Genomic_DNA"/>
</dbReference>
<accession>A0A916ZQ10</accession>
<gene>
    <name evidence="2" type="ORF">GCM10011529_13490</name>
</gene>
<sequence length="120" mass="13116">MRALVALMLLGAVPAMAAVQPADEVGETGERICMDLRVIKASRMTEDGFYEVRVGKDWWRNSASCPAFAPRRAITTQLQSSRLCRGDIAVVFLPRENISYGGCSLGEWEKLAPVDGDAAR</sequence>
<organism evidence="2 3">
    <name type="scientific">Sandarakinorhabdus glacialis</name>
    <dbReference type="NCBI Taxonomy" id="1614636"/>
    <lineage>
        <taxon>Bacteria</taxon>
        <taxon>Pseudomonadati</taxon>
        <taxon>Pseudomonadota</taxon>
        <taxon>Alphaproteobacteria</taxon>
        <taxon>Sphingomonadales</taxon>
        <taxon>Sphingosinicellaceae</taxon>
        <taxon>Sandarakinorhabdus</taxon>
    </lineage>
</organism>
<comment type="caution">
    <text evidence="2">The sequence shown here is derived from an EMBL/GenBank/DDBJ whole genome shotgun (WGS) entry which is preliminary data.</text>
</comment>
<keyword evidence="1" id="KW-0732">Signal</keyword>
<feature type="signal peptide" evidence="1">
    <location>
        <begin position="1"/>
        <end position="17"/>
    </location>
</feature>
<reference evidence="2" key="1">
    <citation type="journal article" date="2014" name="Int. J. Syst. Evol. Microbiol.">
        <title>Complete genome sequence of Corynebacterium casei LMG S-19264T (=DSM 44701T), isolated from a smear-ripened cheese.</title>
        <authorList>
            <consortium name="US DOE Joint Genome Institute (JGI-PGF)"/>
            <person name="Walter F."/>
            <person name="Albersmeier A."/>
            <person name="Kalinowski J."/>
            <person name="Ruckert C."/>
        </authorList>
    </citation>
    <scope>NUCLEOTIDE SEQUENCE</scope>
    <source>
        <strain evidence="2">CGMCC 1.15519</strain>
    </source>
</reference>
<evidence type="ECO:0000313" key="3">
    <source>
        <dbReference type="Proteomes" id="UP000635071"/>
    </source>
</evidence>
<dbReference type="Proteomes" id="UP000635071">
    <property type="component" value="Unassembled WGS sequence"/>
</dbReference>
<dbReference type="AlphaFoldDB" id="A0A916ZQ10"/>
<reference evidence="2" key="2">
    <citation type="submission" date="2020-09" db="EMBL/GenBank/DDBJ databases">
        <authorList>
            <person name="Sun Q."/>
            <person name="Zhou Y."/>
        </authorList>
    </citation>
    <scope>NUCLEOTIDE SEQUENCE</scope>
    <source>
        <strain evidence="2">CGMCC 1.15519</strain>
    </source>
</reference>
<evidence type="ECO:0000256" key="1">
    <source>
        <dbReference type="SAM" id="SignalP"/>
    </source>
</evidence>
<proteinExistence type="predicted"/>
<feature type="chain" id="PRO_5037296105" evidence="1">
    <location>
        <begin position="18"/>
        <end position="120"/>
    </location>
</feature>
<name>A0A916ZQ10_9SPHN</name>
<protein>
    <submittedName>
        <fullName evidence="2">Uncharacterized protein</fullName>
    </submittedName>
</protein>
<evidence type="ECO:0000313" key="2">
    <source>
        <dbReference type="EMBL" id="GGE08324.1"/>
    </source>
</evidence>
<keyword evidence="3" id="KW-1185">Reference proteome</keyword>